<comment type="caution">
    <text evidence="1">The sequence shown here is derived from an EMBL/GenBank/DDBJ whole genome shotgun (WGS) entry which is preliminary data.</text>
</comment>
<dbReference type="Pfam" id="PF09837">
    <property type="entry name" value="DUF2064"/>
    <property type="match status" value="1"/>
</dbReference>
<dbReference type="SUPFAM" id="SSF53448">
    <property type="entry name" value="Nucleotide-diphospho-sugar transferases"/>
    <property type="match status" value="1"/>
</dbReference>
<dbReference type="Gene3D" id="3.90.550.10">
    <property type="entry name" value="Spore Coat Polysaccharide Biosynthesis Protein SpsA, Chain A"/>
    <property type="match status" value="1"/>
</dbReference>
<name>A0ABN2DBA5_9ACTN</name>
<evidence type="ECO:0000313" key="2">
    <source>
        <dbReference type="Proteomes" id="UP001501470"/>
    </source>
</evidence>
<dbReference type="NCBIfam" id="TIGR04282">
    <property type="entry name" value="glyco_like_cofC"/>
    <property type="match status" value="1"/>
</dbReference>
<gene>
    <name evidence="1" type="ORF">GCM10009827_113390</name>
</gene>
<dbReference type="EMBL" id="BAAAQD010000049">
    <property type="protein sequence ID" value="GAA1572741.1"/>
    <property type="molecule type" value="Genomic_DNA"/>
</dbReference>
<organism evidence="1 2">
    <name type="scientific">Dactylosporangium maewongense</name>
    <dbReference type="NCBI Taxonomy" id="634393"/>
    <lineage>
        <taxon>Bacteria</taxon>
        <taxon>Bacillati</taxon>
        <taxon>Actinomycetota</taxon>
        <taxon>Actinomycetes</taxon>
        <taxon>Micromonosporales</taxon>
        <taxon>Micromonosporaceae</taxon>
        <taxon>Dactylosporangium</taxon>
    </lineage>
</organism>
<reference evidence="1 2" key="1">
    <citation type="journal article" date="2019" name="Int. J. Syst. Evol. Microbiol.">
        <title>The Global Catalogue of Microorganisms (GCM) 10K type strain sequencing project: providing services to taxonomists for standard genome sequencing and annotation.</title>
        <authorList>
            <consortium name="The Broad Institute Genomics Platform"/>
            <consortium name="The Broad Institute Genome Sequencing Center for Infectious Disease"/>
            <person name="Wu L."/>
            <person name="Ma J."/>
        </authorList>
    </citation>
    <scope>NUCLEOTIDE SEQUENCE [LARGE SCALE GENOMIC DNA]</scope>
    <source>
        <strain evidence="1 2">JCM 15933</strain>
    </source>
</reference>
<protein>
    <submittedName>
        <fullName evidence="1">DUF2064 domain-containing protein</fullName>
    </submittedName>
</protein>
<accession>A0ABN2DBA5</accession>
<dbReference type="RefSeq" id="WP_344514727.1">
    <property type="nucleotide sequence ID" value="NZ_BAAAQD010000049.1"/>
</dbReference>
<keyword evidence="2" id="KW-1185">Reference proteome</keyword>
<dbReference type="Proteomes" id="UP001501470">
    <property type="component" value="Unassembled WGS sequence"/>
</dbReference>
<dbReference type="PANTHER" id="PTHR36529:SF1">
    <property type="entry name" value="GLYCOSYLTRANSFERASE"/>
    <property type="match status" value="1"/>
</dbReference>
<dbReference type="InterPro" id="IPR029044">
    <property type="entry name" value="Nucleotide-diphossugar_trans"/>
</dbReference>
<dbReference type="InterPro" id="IPR018641">
    <property type="entry name" value="Trfase_1_rSAM/seldom-assoc"/>
</dbReference>
<evidence type="ECO:0000313" key="1">
    <source>
        <dbReference type="EMBL" id="GAA1572741.1"/>
    </source>
</evidence>
<proteinExistence type="predicted"/>
<sequence length="212" mass="21211">MRVQLLLLAKTPVPGRVKTRLCPPCTPAEAAGIAAAMLADTVDVLTAAPAARRTLVVDGDLPAPPGWHRHPQRGDGLGERLAAAYADTALPGVATLLVGMDTPQLRIGHIVAACAALATTGAVLGPAEDGGWWALGLRDPSTARVLTGVPMSTSDTGAATHAALRGLGLGVATLPTLRDVDTAEDARAVAAGCEPGRFTTAVAASVPAGAAT</sequence>
<dbReference type="PANTHER" id="PTHR36529">
    <property type="entry name" value="SLL1095 PROTEIN"/>
    <property type="match status" value="1"/>
</dbReference>